<feature type="transmembrane region" description="Helical" evidence="11">
    <location>
        <begin position="171"/>
        <end position="190"/>
    </location>
</feature>
<name>A0A9D1ZME2_9LACO</name>
<dbReference type="Pfam" id="PF22776">
    <property type="entry name" value="K_trans_C"/>
    <property type="match status" value="1"/>
</dbReference>
<feature type="transmembrane region" description="Helical" evidence="11">
    <location>
        <begin position="343"/>
        <end position="363"/>
    </location>
</feature>
<evidence type="ECO:0000256" key="9">
    <source>
        <dbReference type="ARBA" id="ARBA00023065"/>
    </source>
</evidence>
<feature type="domain" description="K+ potassium transporter integral membrane" evidence="12">
    <location>
        <begin position="14"/>
        <end position="461"/>
    </location>
</feature>
<dbReference type="Pfam" id="PF02705">
    <property type="entry name" value="K_trans"/>
    <property type="match status" value="1"/>
</dbReference>
<evidence type="ECO:0000256" key="2">
    <source>
        <dbReference type="ARBA" id="ARBA00022448"/>
    </source>
</evidence>
<protein>
    <recommendedName>
        <fullName evidence="11">Probable potassium transport system protein Kup</fullName>
    </recommendedName>
</protein>
<evidence type="ECO:0000256" key="10">
    <source>
        <dbReference type="ARBA" id="ARBA00023136"/>
    </source>
</evidence>
<feature type="transmembrane region" description="Helical" evidence="11">
    <location>
        <begin position="402"/>
        <end position="423"/>
    </location>
</feature>
<dbReference type="InterPro" id="IPR053952">
    <property type="entry name" value="K_trans_C"/>
</dbReference>
<evidence type="ECO:0000259" key="13">
    <source>
        <dbReference type="Pfam" id="PF22776"/>
    </source>
</evidence>
<evidence type="ECO:0000256" key="4">
    <source>
        <dbReference type="ARBA" id="ARBA00022538"/>
    </source>
</evidence>
<dbReference type="PANTHER" id="PTHR30540:SF83">
    <property type="entry name" value="K+ POTASSIUM TRANSPORTER"/>
    <property type="match status" value="1"/>
</dbReference>
<feature type="transmembrane region" description="Helical" evidence="11">
    <location>
        <begin position="142"/>
        <end position="159"/>
    </location>
</feature>
<dbReference type="GO" id="GO:0005886">
    <property type="term" value="C:plasma membrane"/>
    <property type="evidence" value="ECO:0007669"/>
    <property type="project" value="UniProtKB-SubCell"/>
</dbReference>
<keyword evidence="4 11" id="KW-0633">Potassium transport</keyword>
<dbReference type="InterPro" id="IPR023051">
    <property type="entry name" value="Kup"/>
</dbReference>
<feature type="transmembrane region" description="Helical" evidence="11">
    <location>
        <begin position="296"/>
        <end position="322"/>
    </location>
</feature>
<evidence type="ECO:0000256" key="1">
    <source>
        <dbReference type="ARBA" id="ARBA00004141"/>
    </source>
</evidence>
<feature type="domain" description="K+ potassium transporter C-terminal" evidence="13">
    <location>
        <begin position="488"/>
        <end position="647"/>
    </location>
</feature>
<dbReference type="GO" id="GO:0015293">
    <property type="term" value="F:symporter activity"/>
    <property type="evidence" value="ECO:0007669"/>
    <property type="project" value="UniProtKB-UniRule"/>
</dbReference>
<dbReference type="InterPro" id="IPR053951">
    <property type="entry name" value="K_trans_N"/>
</dbReference>
<sequence>MKKRKTPFSLLGMVITLGIVYGDIGTSPLYVMNSIIHDAGTMADAKPEYILGCVSLIFWTLMLITTIKYVLIAMKADNNKEGGIFALYALVRSRGKWLIIPALIGGSALLADGTLTPAVTVTSAIEGIKGQQLGNWVFSNKQSSVLIIVTVILLTLFVIQKSGTDRIGRSFGPIMFVWFGFIGIAGLFNLSNDLSVLRALSPVYAIEVLFSPVNKVGIFILGSVFLATTGAEALYADMGQVGKHNIYATWPFVYSMLILNYFGQAAWIMNNYQNSAYSHMSNINPFYEMLPEDFKVFAIIIATLAAIIASQALITGSFTLVQEAIGLKILPRLRVKFPGKFESQLYIGTINWILCVVTIAIVWCFRSSQHMEAAYGLAITLTMLMTTVLLHQFLIMKNHRSFANIFMIFFIALEGLFLLSSLIKFVHGGYVTVIITCVILAVMVVWYYGNRRRDAHLAESENVSLLDYIPQLEKLCTDSSIPYYATNLVYMVKMGDDYNIKRSAIYSILDQTPKRAKVYWFVTVDQTNAPYECNYSVDMMHTRNVVNVKLNLGFKKSQHVNIYIRQIINALIERDIIDDQTPTYSMVPDRHVGSFKFIIQNQQFQDLGAQEQMNSLDRFLIGGRLLLQNITISPSLWYGLEFSDVVEEKVPLFLGIQTDQYLTEKKLKNSIKIKL</sequence>
<keyword evidence="6 11" id="KW-0769">Symport</keyword>
<keyword evidence="5 11" id="KW-0812">Transmembrane</keyword>
<evidence type="ECO:0000256" key="8">
    <source>
        <dbReference type="ARBA" id="ARBA00022989"/>
    </source>
</evidence>
<dbReference type="GO" id="GO:0015079">
    <property type="term" value="F:potassium ion transmembrane transporter activity"/>
    <property type="evidence" value="ECO:0007669"/>
    <property type="project" value="UniProtKB-UniRule"/>
</dbReference>
<comment type="function">
    <text evidence="11">Transport of potassium into the cell. Likely operates as a K(+):H(+) symporter.</text>
</comment>
<comment type="similarity">
    <text evidence="11">Belongs to the HAK/KUP transporter (TC 2.A.72) family.</text>
</comment>
<dbReference type="Proteomes" id="UP000824013">
    <property type="component" value="Unassembled WGS sequence"/>
</dbReference>
<comment type="caution">
    <text evidence="11">Lacks conserved residue(s) required for the propagation of feature annotation.</text>
</comment>
<evidence type="ECO:0000256" key="7">
    <source>
        <dbReference type="ARBA" id="ARBA00022958"/>
    </source>
</evidence>
<proteinExistence type="inferred from homology"/>
<dbReference type="EMBL" id="DXCM01000060">
    <property type="protein sequence ID" value="HIY92902.1"/>
    <property type="molecule type" value="Genomic_DNA"/>
</dbReference>
<feature type="transmembrane region" description="Helical" evidence="11">
    <location>
        <begin position="247"/>
        <end position="269"/>
    </location>
</feature>
<dbReference type="HAMAP" id="MF_01522">
    <property type="entry name" value="Kup"/>
    <property type="match status" value="1"/>
</dbReference>
<gene>
    <name evidence="11" type="primary">kup</name>
    <name evidence="14" type="ORF">H9820_08200</name>
</gene>
<evidence type="ECO:0000256" key="6">
    <source>
        <dbReference type="ARBA" id="ARBA00022847"/>
    </source>
</evidence>
<keyword evidence="9 11" id="KW-0406">Ion transport</keyword>
<comment type="catalytic activity">
    <reaction evidence="11">
        <text>K(+)(in) + H(+)(in) = K(+)(out) + H(+)(out)</text>
        <dbReference type="Rhea" id="RHEA:28490"/>
        <dbReference type="ChEBI" id="CHEBI:15378"/>
        <dbReference type="ChEBI" id="CHEBI:29103"/>
    </reaction>
</comment>
<keyword evidence="8 11" id="KW-1133">Transmembrane helix</keyword>
<evidence type="ECO:0000313" key="15">
    <source>
        <dbReference type="Proteomes" id="UP000824013"/>
    </source>
</evidence>
<dbReference type="PANTHER" id="PTHR30540">
    <property type="entry name" value="OSMOTIC STRESS POTASSIUM TRANSPORTER"/>
    <property type="match status" value="1"/>
</dbReference>
<evidence type="ECO:0000256" key="5">
    <source>
        <dbReference type="ARBA" id="ARBA00022692"/>
    </source>
</evidence>
<feature type="transmembrane region" description="Helical" evidence="11">
    <location>
        <begin position="49"/>
        <end position="71"/>
    </location>
</feature>
<keyword evidence="2 11" id="KW-0813">Transport</keyword>
<evidence type="ECO:0000256" key="11">
    <source>
        <dbReference type="HAMAP-Rule" id="MF_01522"/>
    </source>
</evidence>
<keyword evidence="10 11" id="KW-0472">Membrane</keyword>
<comment type="subcellular location">
    <subcellularLocation>
        <location evidence="11">Cell membrane</location>
        <topology evidence="11">Multi-pass membrane protein</topology>
    </subcellularLocation>
    <subcellularLocation>
        <location evidence="1">Membrane</location>
        <topology evidence="1">Multi-pass membrane protein</topology>
    </subcellularLocation>
</comment>
<evidence type="ECO:0000313" key="14">
    <source>
        <dbReference type="EMBL" id="HIY92902.1"/>
    </source>
</evidence>
<keyword evidence="7 11" id="KW-0630">Potassium</keyword>
<feature type="transmembrane region" description="Helical" evidence="11">
    <location>
        <begin position="97"/>
        <end position="122"/>
    </location>
</feature>
<organism evidence="14 15">
    <name type="scientific">Candidatus Companilactobacillus pullicola</name>
    <dbReference type="NCBI Taxonomy" id="2838523"/>
    <lineage>
        <taxon>Bacteria</taxon>
        <taxon>Bacillati</taxon>
        <taxon>Bacillota</taxon>
        <taxon>Bacilli</taxon>
        <taxon>Lactobacillales</taxon>
        <taxon>Lactobacillaceae</taxon>
        <taxon>Companilactobacillus</taxon>
    </lineage>
</organism>
<feature type="transmembrane region" description="Helical" evidence="11">
    <location>
        <begin position="375"/>
        <end position="395"/>
    </location>
</feature>
<comment type="caution">
    <text evidence="14">The sequence shown here is derived from an EMBL/GenBank/DDBJ whole genome shotgun (WGS) entry which is preliminary data.</text>
</comment>
<accession>A0A9D1ZME2</accession>
<feature type="transmembrane region" description="Helical" evidence="11">
    <location>
        <begin position="429"/>
        <end position="448"/>
    </location>
</feature>
<reference evidence="14" key="2">
    <citation type="submission" date="2021-04" db="EMBL/GenBank/DDBJ databases">
        <authorList>
            <person name="Gilroy R."/>
        </authorList>
    </citation>
    <scope>NUCLEOTIDE SEQUENCE</scope>
    <source>
        <strain evidence="14">3204</strain>
    </source>
</reference>
<keyword evidence="3 11" id="KW-1003">Cell membrane</keyword>
<reference evidence="14" key="1">
    <citation type="journal article" date="2021" name="PeerJ">
        <title>Extensive microbial diversity within the chicken gut microbiome revealed by metagenomics and culture.</title>
        <authorList>
            <person name="Gilroy R."/>
            <person name="Ravi A."/>
            <person name="Getino M."/>
            <person name="Pursley I."/>
            <person name="Horton D.L."/>
            <person name="Alikhan N.F."/>
            <person name="Baker D."/>
            <person name="Gharbi K."/>
            <person name="Hall N."/>
            <person name="Watson M."/>
            <person name="Adriaenssens E.M."/>
            <person name="Foster-Nyarko E."/>
            <person name="Jarju S."/>
            <person name="Secka A."/>
            <person name="Antonio M."/>
            <person name="Oren A."/>
            <person name="Chaudhuri R.R."/>
            <person name="La Ragione R."/>
            <person name="Hildebrand F."/>
            <person name="Pallen M.J."/>
        </authorList>
    </citation>
    <scope>NUCLEOTIDE SEQUENCE</scope>
    <source>
        <strain evidence="14">3204</strain>
    </source>
</reference>
<dbReference type="InterPro" id="IPR003855">
    <property type="entry name" value="K+_transporter"/>
</dbReference>
<evidence type="ECO:0000259" key="12">
    <source>
        <dbReference type="Pfam" id="PF02705"/>
    </source>
</evidence>
<dbReference type="AlphaFoldDB" id="A0A9D1ZME2"/>
<evidence type="ECO:0000256" key="3">
    <source>
        <dbReference type="ARBA" id="ARBA00022475"/>
    </source>
</evidence>